<comment type="similarity">
    <text evidence="1">Belongs to the 'GDXG' lipolytic enzyme family.</text>
</comment>
<dbReference type="PANTHER" id="PTHR48081">
    <property type="entry name" value="AB HYDROLASE SUPERFAMILY PROTEIN C4A8.06C"/>
    <property type="match status" value="1"/>
</dbReference>
<proteinExistence type="inferred from homology"/>
<evidence type="ECO:0000256" key="2">
    <source>
        <dbReference type="ARBA" id="ARBA00022801"/>
    </source>
</evidence>
<evidence type="ECO:0000313" key="5">
    <source>
        <dbReference type="Proteomes" id="UP000325797"/>
    </source>
</evidence>
<evidence type="ECO:0000259" key="3">
    <source>
        <dbReference type="Pfam" id="PF07859"/>
    </source>
</evidence>
<dbReference type="EMBL" id="CP042582">
    <property type="protein sequence ID" value="QEX22153.1"/>
    <property type="molecule type" value="Genomic_DNA"/>
</dbReference>
<gene>
    <name evidence="4" type="ORF">FRZ61_20830</name>
</gene>
<dbReference type="Proteomes" id="UP000325797">
    <property type="component" value="Chromosome"/>
</dbReference>
<sequence length="301" mass="32274">MPPALRPALMRPRPSPPFDWLQGEVLDLRERYEQAFRVEDPGLNAWMNLPADGRSLRLLRQQPARRRGADAALLYFHGGGWIVGSPSTHADISRRLCDRTGLDLISVDYRLAPEHQAPAPIEDGLAALIHLLSTGAGGLGRRSAILCGDSAGAAIALALERRLEEPMRRQVLGVGAFYGSYGLLEHLSSQPWGSRAEGLDQGSVARYWRLAHGPAEPSPYAIGALAAPSTVPAYLLAAARDPLLPDSLALAEAYRRCGRPFTLDLAEGVGHGFLHEANGSKPAAAALARVSAWIDGLIPSP</sequence>
<evidence type="ECO:0000313" key="4">
    <source>
        <dbReference type="EMBL" id="QEX22153.1"/>
    </source>
</evidence>
<dbReference type="InterPro" id="IPR050300">
    <property type="entry name" value="GDXG_lipolytic_enzyme"/>
</dbReference>
<protein>
    <recommendedName>
        <fullName evidence="3">Alpha/beta hydrolase fold-3 domain-containing protein</fullName>
    </recommendedName>
</protein>
<dbReference type="InterPro" id="IPR002168">
    <property type="entry name" value="Lipase_GDXG_HIS_AS"/>
</dbReference>
<evidence type="ECO:0000256" key="1">
    <source>
        <dbReference type="ARBA" id="ARBA00010515"/>
    </source>
</evidence>
<dbReference type="Pfam" id="PF07859">
    <property type="entry name" value="Abhydrolase_3"/>
    <property type="match status" value="1"/>
</dbReference>
<dbReference type="Gene3D" id="3.40.50.1820">
    <property type="entry name" value="alpha/beta hydrolase"/>
    <property type="match status" value="1"/>
</dbReference>
<dbReference type="PANTHER" id="PTHR48081:SF8">
    <property type="entry name" value="ALPHA_BETA HYDROLASE FOLD-3 DOMAIN-CONTAINING PROTEIN-RELATED"/>
    <property type="match status" value="1"/>
</dbReference>
<keyword evidence="5" id="KW-1185">Reference proteome</keyword>
<accession>A0A5J6MYX1</accession>
<dbReference type="PROSITE" id="PS01173">
    <property type="entry name" value="LIPASE_GDXG_HIS"/>
    <property type="match status" value="1"/>
</dbReference>
<organism evidence="4 5">
    <name type="scientific">Hypericibacter adhaerens</name>
    <dbReference type="NCBI Taxonomy" id="2602016"/>
    <lineage>
        <taxon>Bacteria</taxon>
        <taxon>Pseudomonadati</taxon>
        <taxon>Pseudomonadota</taxon>
        <taxon>Alphaproteobacteria</taxon>
        <taxon>Rhodospirillales</taxon>
        <taxon>Dongiaceae</taxon>
        <taxon>Hypericibacter</taxon>
    </lineage>
</organism>
<dbReference type="GO" id="GO:0016787">
    <property type="term" value="F:hydrolase activity"/>
    <property type="evidence" value="ECO:0007669"/>
    <property type="project" value="UniProtKB-KW"/>
</dbReference>
<dbReference type="AlphaFoldDB" id="A0A5J6MYX1"/>
<name>A0A5J6MYX1_9PROT</name>
<dbReference type="KEGG" id="hadh:FRZ61_20830"/>
<dbReference type="SUPFAM" id="SSF53474">
    <property type="entry name" value="alpha/beta-Hydrolases"/>
    <property type="match status" value="1"/>
</dbReference>
<reference evidence="4 5" key="1">
    <citation type="submission" date="2019-08" db="EMBL/GenBank/DDBJ databases">
        <title>Hyperibacter terrae gen. nov., sp. nov. and Hyperibacter viscosus sp. nov., two new members in the family Rhodospirillaceae isolated from the rhizosphere of Hypericum perforatum.</title>
        <authorList>
            <person name="Noviana Z."/>
        </authorList>
    </citation>
    <scope>NUCLEOTIDE SEQUENCE [LARGE SCALE GENOMIC DNA]</scope>
    <source>
        <strain evidence="4 5">R5959</strain>
    </source>
</reference>
<dbReference type="InterPro" id="IPR029058">
    <property type="entry name" value="AB_hydrolase_fold"/>
</dbReference>
<dbReference type="InterPro" id="IPR013094">
    <property type="entry name" value="AB_hydrolase_3"/>
</dbReference>
<keyword evidence="2" id="KW-0378">Hydrolase</keyword>
<feature type="domain" description="Alpha/beta hydrolase fold-3" evidence="3">
    <location>
        <begin position="73"/>
        <end position="274"/>
    </location>
</feature>